<dbReference type="Proteomes" id="UP000306236">
    <property type="component" value="Unassembled WGS sequence"/>
</dbReference>
<keyword evidence="3" id="KW-1185">Reference proteome</keyword>
<gene>
    <name evidence="2" type="ORF">E8K88_16030</name>
</gene>
<feature type="signal peptide" evidence="1">
    <location>
        <begin position="1"/>
        <end position="30"/>
    </location>
</feature>
<evidence type="ECO:0000313" key="2">
    <source>
        <dbReference type="EMBL" id="THJ31149.1"/>
    </source>
</evidence>
<name>A0A4S5BGG6_9BURK</name>
<reference evidence="2 3" key="1">
    <citation type="submission" date="2019-04" db="EMBL/GenBank/DDBJ databases">
        <title>Lampropedia sp YIM MLB12 draf genome.</title>
        <authorList>
            <person name="Wang Y.-X."/>
        </authorList>
    </citation>
    <scope>NUCLEOTIDE SEQUENCE [LARGE SCALE GENOMIC DNA]</scope>
    <source>
        <strain evidence="2 3">YIM MLB12</strain>
    </source>
</reference>
<dbReference type="OrthoDB" id="8690244at2"/>
<sequence>MHAFDSFVTQSIAMKKTPLLALLCAAAMVAACTTQEKQDIKELENMPGITCVTNAQGQTHCGPDSLSATEEN</sequence>
<accession>A0A4S5BGG6</accession>
<feature type="chain" id="PRO_5020686266" description="DUF333 domain-containing protein" evidence="1">
    <location>
        <begin position="31"/>
        <end position="72"/>
    </location>
</feature>
<dbReference type="RefSeq" id="WP_136407688.1">
    <property type="nucleotide sequence ID" value="NZ_SSWX01000027.1"/>
</dbReference>
<keyword evidence="1" id="KW-0732">Signal</keyword>
<dbReference type="EMBL" id="SSWX01000027">
    <property type="protein sequence ID" value="THJ31149.1"/>
    <property type="molecule type" value="Genomic_DNA"/>
</dbReference>
<evidence type="ECO:0000256" key="1">
    <source>
        <dbReference type="SAM" id="SignalP"/>
    </source>
</evidence>
<proteinExistence type="predicted"/>
<organism evidence="2 3">
    <name type="scientific">Lampropedia aestuarii</name>
    <dbReference type="NCBI Taxonomy" id="2562762"/>
    <lineage>
        <taxon>Bacteria</taxon>
        <taxon>Pseudomonadati</taxon>
        <taxon>Pseudomonadota</taxon>
        <taxon>Betaproteobacteria</taxon>
        <taxon>Burkholderiales</taxon>
        <taxon>Comamonadaceae</taxon>
        <taxon>Lampropedia</taxon>
    </lineage>
</organism>
<evidence type="ECO:0008006" key="4">
    <source>
        <dbReference type="Google" id="ProtNLM"/>
    </source>
</evidence>
<dbReference type="AlphaFoldDB" id="A0A4S5BGG6"/>
<evidence type="ECO:0000313" key="3">
    <source>
        <dbReference type="Proteomes" id="UP000306236"/>
    </source>
</evidence>
<protein>
    <recommendedName>
        <fullName evidence="4">DUF333 domain-containing protein</fullName>
    </recommendedName>
</protein>
<comment type="caution">
    <text evidence="2">The sequence shown here is derived from an EMBL/GenBank/DDBJ whole genome shotgun (WGS) entry which is preliminary data.</text>
</comment>